<evidence type="ECO:0000313" key="2">
    <source>
        <dbReference type="Proteomes" id="UP000601223"/>
    </source>
</evidence>
<proteinExistence type="predicted"/>
<evidence type="ECO:0000313" key="1">
    <source>
        <dbReference type="EMBL" id="GIF78782.1"/>
    </source>
</evidence>
<sequence>MIRLTRRRLIAIVSVLVLLAAGAGYAVYRGTAFDLAATAARLDALIVRINGSVAEQRANELLNYHRVEGGMANCMRERGLPYTVAPYFSLYEGFTDADVGYGTGGATVLDSVTEHGRRFALNVIASAYAPPGYDYGLPLLPPGVDQETWIAASNACRGPFDYREYHDTDRPAGTDQLSSLPGLSERIDANPLVLAGRLLYAPCMRERGHQVDWNGRDDFLFRDWGLRTADAPISGRPATAAWRAAEDEMTGVFADDAACRMPSYTAAMRLVSWWLDEWEAAHRADLDLVRAEWRRRAAEAERLTSQIAVTATPRPSPPAR</sequence>
<name>A0A8J3J628_9ACTN</name>
<dbReference type="Proteomes" id="UP000601223">
    <property type="component" value="Unassembled WGS sequence"/>
</dbReference>
<gene>
    <name evidence="1" type="ORF">Cba03nite_01310</name>
</gene>
<keyword evidence="2" id="KW-1185">Reference proteome</keyword>
<dbReference type="EMBL" id="BONF01000001">
    <property type="protein sequence ID" value="GIF78782.1"/>
    <property type="molecule type" value="Genomic_DNA"/>
</dbReference>
<comment type="caution">
    <text evidence="1">The sequence shown here is derived from an EMBL/GenBank/DDBJ whole genome shotgun (WGS) entry which is preliminary data.</text>
</comment>
<protein>
    <submittedName>
        <fullName evidence="1">Uncharacterized protein</fullName>
    </submittedName>
</protein>
<dbReference type="RefSeq" id="WP_203740428.1">
    <property type="nucleotide sequence ID" value="NZ_BONF01000001.1"/>
</dbReference>
<dbReference type="AlphaFoldDB" id="A0A8J3J628"/>
<reference evidence="1 2" key="1">
    <citation type="submission" date="2021-01" db="EMBL/GenBank/DDBJ databases">
        <title>Whole genome shotgun sequence of Catellatospora bangladeshensis NBRC 107357.</title>
        <authorList>
            <person name="Komaki H."/>
            <person name="Tamura T."/>
        </authorList>
    </citation>
    <scope>NUCLEOTIDE SEQUENCE [LARGE SCALE GENOMIC DNA]</scope>
    <source>
        <strain evidence="1 2">NBRC 107357</strain>
    </source>
</reference>
<accession>A0A8J3J628</accession>
<organism evidence="1 2">
    <name type="scientific">Catellatospora bangladeshensis</name>
    <dbReference type="NCBI Taxonomy" id="310355"/>
    <lineage>
        <taxon>Bacteria</taxon>
        <taxon>Bacillati</taxon>
        <taxon>Actinomycetota</taxon>
        <taxon>Actinomycetes</taxon>
        <taxon>Micromonosporales</taxon>
        <taxon>Micromonosporaceae</taxon>
        <taxon>Catellatospora</taxon>
    </lineage>
</organism>